<evidence type="ECO:0000313" key="3">
    <source>
        <dbReference type="EMBL" id="GAA0268372.1"/>
    </source>
</evidence>
<dbReference type="Pfam" id="PF08028">
    <property type="entry name" value="Acyl-CoA_dh_2"/>
    <property type="match status" value="1"/>
</dbReference>
<dbReference type="Proteomes" id="UP001500967">
    <property type="component" value="Unassembled WGS sequence"/>
</dbReference>
<dbReference type="Gene3D" id="2.40.110.10">
    <property type="entry name" value="Butyryl-CoA Dehydrogenase, subunit A, domain 2"/>
    <property type="match status" value="1"/>
</dbReference>
<dbReference type="InterPro" id="IPR036250">
    <property type="entry name" value="AcylCo_DH-like_C"/>
</dbReference>
<keyword evidence="4" id="KW-1185">Reference proteome</keyword>
<dbReference type="PIRSF" id="PIRSF016578">
    <property type="entry name" value="HsaA"/>
    <property type="match status" value="1"/>
</dbReference>
<accession>A0ABN0UZX8</accession>
<dbReference type="EMBL" id="BAAAGX010000028">
    <property type="protein sequence ID" value="GAA0268372.1"/>
    <property type="molecule type" value="Genomic_DNA"/>
</dbReference>
<evidence type="ECO:0000256" key="1">
    <source>
        <dbReference type="ARBA" id="ARBA00023002"/>
    </source>
</evidence>
<name>A0ABN0UZX8_9ACTN</name>
<dbReference type="InterPro" id="IPR050741">
    <property type="entry name" value="Acyl-CoA_dehydrogenase"/>
</dbReference>
<protein>
    <submittedName>
        <fullName evidence="3">Acyl-CoA dehydrogenase</fullName>
    </submittedName>
</protein>
<evidence type="ECO:0000313" key="4">
    <source>
        <dbReference type="Proteomes" id="UP001500967"/>
    </source>
</evidence>
<reference evidence="3 4" key="1">
    <citation type="journal article" date="2019" name="Int. J. Syst. Evol. Microbiol.">
        <title>The Global Catalogue of Microorganisms (GCM) 10K type strain sequencing project: providing services to taxonomists for standard genome sequencing and annotation.</title>
        <authorList>
            <consortium name="The Broad Institute Genomics Platform"/>
            <consortium name="The Broad Institute Genome Sequencing Center for Infectious Disease"/>
            <person name="Wu L."/>
            <person name="Ma J."/>
        </authorList>
    </citation>
    <scope>NUCLEOTIDE SEQUENCE [LARGE SCALE GENOMIC DNA]</scope>
    <source>
        <strain evidence="3 4">JCM 10425</strain>
    </source>
</reference>
<feature type="domain" description="Acyl-CoA dehydrogenase C-terminal" evidence="2">
    <location>
        <begin position="242"/>
        <end position="365"/>
    </location>
</feature>
<dbReference type="Gene3D" id="1.20.140.10">
    <property type="entry name" value="Butyryl-CoA Dehydrogenase, subunit A, domain 3"/>
    <property type="match status" value="1"/>
</dbReference>
<dbReference type="PANTHER" id="PTHR48083:SF5">
    <property type="entry name" value="NRGC PROTEIN"/>
    <property type="match status" value="1"/>
</dbReference>
<dbReference type="InterPro" id="IPR009100">
    <property type="entry name" value="AcylCoA_DH/oxidase_NM_dom_sf"/>
</dbReference>
<dbReference type="Gene3D" id="1.10.540.10">
    <property type="entry name" value="Acyl-CoA dehydrogenase/oxidase, N-terminal domain"/>
    <property type="match status" value="1"/>
</dbReference>
<dbReference type="InterPro" id="IPR046373">
    <property type="entry name" value="Acyl-CoA_Oxase/DH_mid-dom_sf"/>
</dbReference>
<keyword evidence="1" id="KW-0560">Oxidoreductase</keyword>
<gene>
    <name evidence="3" type="ORF">GCM10009539_64220</name>
</gene>
<dbReference type="InterPro" id="IPR037069">
    <property type="entry name" value="AcylCoA_DH/ox_N_sf"/>
</dbReference>
<proteinExistence type="predicted"/>
<evidence type="ECO:0000259" key="2">
    <source>
        <dbReference type="Pfam" id="PF08028"/>
    </source>
</evidence>
<dbReference type="SUPFAM" id="SSF47203">
    <property type="entry name" value="Acyl-CoA dehydrogenase C-terminal domain-like"/>
    <property type="match status" value="1"/>
</dbReference>
<comment type="caution">
    <text evidence="3">The sequence shown here is derived from an EMBL/GenBank/DDBJ whole genome shotgun (WGS) entry which is preliminary data.</text>
</comment>
<dbReference type="SUPFAM" id="SSF56645">
    <property type="entry name" value="Acyl-CoA dehydrogenase NM domain-like"/>
    <property type="match status" value="1"/>
</dbReference>
<dbReference type="PANTHER" id="PTHR48083">
    <property type="entry name" value="MEDIUM-CHAIN SPECIFIC ACYL-COA DEHYDROGENASE, MITOCHONDRIAL-RELATED"/>
    <property type="match status" value="1"/>
</dbReference>
<dbReference type="InterPro" id="IPR013107">
    <property type="entry name" value="Acyl-CoA_DH_C"/>
</dbReference>
<organism evidence="3 4">
    <name type="scientific">Cryptosporangium japonicum</name>
    <dbReference type="NCBI Taxonomy" id="80872"/>
    <lineage>
        <taxon>Bacteria</taxon>
        <taxon>Bacillati</taxon>
        <taxon>Actinomycetota</taxon>
        <taxon>Actinomycetes</taxon>
        <taxon>Cryptosporangiales</taxon>
        <taxon>Cryptosporangiaceae</taxon>
        <taxon>Cryptosporangium</taxon>
    </lineage>
</organism>
<sequence length="392" mass="42030">MGRISFRRPENRARNRGTTVSIDELPELLRPAIEKYRDTTEDQGRLAPELVAELRDRGAFRLFTPVELGGHEAPVAAALDFYAKVARMDGPTAWLLWNFNVGFAAGWLPAEAAARIWGEGADPLIANSGQPGLLTPVDGGYRLTGRWKIVSGAHVAEWFLLAGADPSAGPGFAGLRFCVVPRADVSVLDTWDVVGMRASDSNTVVADDVFVPDTRTAGLFAPNRIDRPAYRLPAINLLFPGCGAVLIGMAQAAIDEVIRIAPAKSGFDGVPLAEKDHVTVAVGRALSQVAAARLLLLETQRELDRTVAAGAETTDEQRAAVRGALCHVTETARTVLVAMYELGSSEPLYRASRLGRIFRDGIAAAQSANLSTTQWTIPGRIAVGQPSGWPFV</sequence>